<sequence length="498" mass="53022">MTTTLDEPTAGEPTAGEMASSSATEPGEALPPTISDMVVAPKLLQSAGLITVEVMVEHADVVTITVDGGEPVALAPVSDTQFTGDIAVFGESWNGDHVVEAIAARDAETSEPRTDTFTVVAPAAGGEAWLKKSPLVPSYGNAVDVDDQGDVLELFTHATPQGQECFLRRRDDKGVSVWIGDSRWIAQGSDCVGEDVKFAPDGTIWVLVNVYENGFGRWQLWHLDGEGLPLGQTPEDGSLTHLGRGLDVNDAGDVLLCGTRPATQADDDAWARLQRAVGEPWTVPWDYRAPFEPEKEHQFTERTRDCAFVEDRIVVVGEAWGAHKQDDQTFQNRGFAVELSYSGMTLAEVANPGSPAWHSGHLAVAPDGVGGYMTAGYNCGEMVTPCNNTRGALRWFTLGAAEVDAQTISEARRVLDAARSPSGYVVVAAEGLQADEGFLVQGWFSGAADPVVNYTGAKTKLQVATGIAADPVGFILAGGYYQEADDTLAAGIVKLHPY</sequence>
<proteinExistence type="predicted"/>
<gene>
    <name evidence="2" type="ORF">O0S08_09515</name>
</gene>
<reference evidence="2" key="1">
    <citation type="submission" date="2022-11" db="EMBL/GenBank/DDBJ databases">
        <title>Minimal conservation of predation-associated metabolite biosynthetic gene clusters underscores biosynthetic potential of Myxococcota including descriptions for ten novel species: Archangium lansinium sp. nov., Myxococcus landrumus sp. nov., Nannocystis bai.</title>
        <authorList>
            <person name="Ahearne A."/>
            <person name="Stevens C."/>
            <person name="Dowd S."/>
        </authorList>
    </citation>
    <scope>NUCLEOTIDE SEQUENCE</scope>
    <source>
        <strain evidence="2">Fl3</strain>
    </source>
</reference>
<accession>A0ABY7HBA2</accession>
<dbReference type="EMBL" id="CP114040">
    <property type="protein sequence ID" value="WAS96385.1"/>
    <property type="molecule type" value="Genomic_DNA"/>
</dbReference>
<organism evidence="2 3">
    <name type="scientific">Nannocystis punicea</name>
    <dbReference type="NCBI Taxonomy" id="2995304"/>
    <lineage>
        <taxon>Bacteria</taxon>
        <taxon>Pseudomonadati</taxon>
        <taxon>Myxococcota</taxon>
        <taxon>Polyangia</taxon>
        <taxon>Nannocystales</taxon>
        <taxon>Nannocystaceae</taxon>
        <taxon>Nannocystis</taxon>
    </lineage>
</organism>
<feature type="region of interest" description="Disordered" evidence="1">
    <location>
        <begin position="1"/>
        <end position="32"/>
    </location>
</feature>
<evidence type="ECO:0000256" key="1">
    <source>
        <dbReference type="SAM" id="MobiDB-lite"/>
    </source>
</evidence>
<protein>
    <submittedName>
        <fullName evidence="2">Uncharacterized protein</fullName>
    </submittedName>
</protein>
<evidence type="ECO:0000313" key="3">
    <source>
        <dbReference type="Proteomes" id="UP001164459"/>
    </source>
</evidence>
<evidence type="ECO:0000313" key="2">
    <source>
        <dbReference type="EMBL" id="WAS96385.1"/>
    </source>
</evidence>
<name>A0ABY7HBA2_9BACT</name>
<dbReference type="RefSeq" id="WP_269038723.1">
    <property type="nucleotide sequence ID" value="NZ_CP114040.1"/>
</dbReference>
<keyword evidence="3" id="KW-1185">Reference proteome</keyword>
<dbReference type="Proteomes" id="UP001164459">
    <property type="component" value="Chromosome"/>
</dbReference>